<reference evidence="1" key="1">
    <citation type="submission" date="2023-10" db="EMBL/GenBank/DDBJ databases">
        <authorList>
            <person name="Rodriguez Cubillos JULIANA M."/>
            <person name="De Vega J."/>
        </authorList>
    </citation>
    <scope>NUCLEOTIDE SEQUENCE</scope>
</reference>
<dbReference type="Proteomes" id="UP001177021">
    <property type="component" value="Unassembled WGS sequence"/>
</dbReference>
<dbReference type="EMBL" id="CASHSV030000034">
    <property type="protein sequence ID" value="CAJ2642755.1"/>
    <property type="molecule type" value="Genomic_DNA"/>
</dbReference>
<evidence type="ECO:0000313" key="2">
    <source>
        <dbReference type="Proteomes" id="UP001177021"/>
    </source>
</evidence>
<organism evidence="1 2">
    <name type="scientific">Trifolium pratense</name>
    <name type="common">Red clover</name>
    <dbReference type="NCBI Taxonomy" id="57577"/>
    <lineage>
        <taxon>Eukaryota</taxon>
        <taxon>Viridiplantae</taxon>
        <taxon>Streptophyta</taxon>
        <taxon>Embryophyta</taxon>
        <taxon>Tracheophyta</taxon>
        <taxon>Spermatophyta</taxon>
        <taxon>Magnoliopsida</taxon>
        <taxon>eudicotyledons</taxon>
        <taxon>Gunneridae</taxon>
        <taxon>Pentapetalae</taxon>
        <taxon>rosids</taxon>
        <taxon>fabids</taxon>
        <taxon>Fabales</taxon>
        <taxon>Fabaceae</taxon>
        <taxon>Papilionoideae</taxon>
        <taxon>50 kb inversion clade</taxon>
        <taxon>NPAAA clade</taxon>
        <taxon>Hologalegina</taxon>
        <taxon>IRL clade</taxon>
        <taxon>Trifolieae</taxon>
        <taxon>Trifolium</taxon>
    </lineage>
</organism>
<protein>
    <submittedName>
        <fullName evidence="1">Uncharacterized protein</fullName>
    </submittedName>
</protein>
<comment type="caution">
    <text evidence="1">The sequence shown here is derived from an EMBL/GenBank/DDBJ whole genome shotgun (WGS) entry which is preliminary data.</text>
</comment>
<keyword evidence="2" id="KW-1185">Reference proteome</keyword>
<gene>
    <name evidence="1" type="ORF">MILVUS5_LOCUS12174</name>
</gene>
<name>A0ACB0JER4_TRIPR</name>
<sequence length="453" mass="51290">MDMKIQQETDQPYLDGWLKDTPLKNEKINSNSKEGYLDGWLKNTLGRNKKSTGNSNSAYLDGWLKDTKDQKEKTTQNSNQAYLDGWLKDGQTKSFPNSNPAYLDGWLKDGQKPNSNQVYLDGWLKDRQAKSTPNTNQAYLDGWLKDGQKAISTPNSNQVYLDGWLKDNKDLKEKTIKQAYLDGWLKDSLVEKTKPTHISTQAYLDGWLKNSHAEPNDKLSFKVDHTKAFKLAFFALEDIYVGNVMTLSFPIREYANFLPKKVADSIPFSKSQVPSLLQLFKLTKDSPQGEDLNDIIDQCESPLQKGETKACPTSLESMVEFVHSVIGADTKYNVLTTQWPTTSGAALQNYTILEVSKDIYAPKWVACHPRPYPYALYYCHYLDIGSKLFKVLLKGQYGDIMDALAICHLDTSDMPPNHIIFKYLGMKPGDGPLCHFFPVKHVVWVPLPSEASS</sequence>
<accession>A0ACB0JER4</accession>
<proteinExistence type="predicted"/>
<evidence type="ECO:0000313" key="1">
    <source>
        <dbReference type="EMBL" id="CAJ2642755.1"/>
    </source>
</evidence>